<comment type="caution">
    <text evidence="1">The sequence shown here is derived from an EMBL/GenBank/DDBJ whole genome shotgun (WGS) entry which is preliminary data.</text>
</comment>
<keyword evidence="2" id="KW-1185">Reference proteome</keyword>
<accession>A0A919WI55</accession>
<protein>
    <submittedName>
        <fullName evidence="1">Uncharacterized protein</fullName>
    </submittedName>
</protein>
<sequence length="96" mass="11172">MNFHVSKEAAQWFKEEMDLQAGDFVQFYVKLYGGIPTVHPNYSLGISFGKEGTVAIKDEVEGITFYFNDKDEWFLDDYVLNIEAKNEDVEYIFTPK</sequence>
<reference evidence="1" key="1">
    <citation type="submission" date="2021-03" db="EMBL/GenBank/DDBJ databases">
        <title>Antimicrobial resistance genes in bacteria isolated from Japanese honey, and their potential for conferring macrolide and lincosamide resistance in the American foulbrood pathogen Paenibacillus larvae.</title>
        <authorList>
            <person name="Okamoto M."/>
            <person name="Kumagai M."/>
            <person name="Kanamori H."/>
            <person name="Takamatsu D."/>
        </authorList>
    </citation>
    <scope>NUCLEOTIDE SEQUENCE</scope>
    <source>
        <strain evidence="1">J27TS8</strain>
    </source>
</reference>
<evidence type="ECO:0000313" key="2">
    <source>
        <dbReference type="Proteomes" id="UP000682111"/>
    </source>
</evidence>
<organism evidence="1 2">
    <name type="scientific">Robertmurraya siralis</name>
    <dbReference type="NCBI Taxonomy" id="77777"/>
    <lineage>
        <taxon>Bacteria</taxon>
        <taxon>Bacillati</taxon>
        <taxon>Bacillota</taxon>
        <taxon>Bacilli</taxon>
        <taxon>Bacillales</taxon>
        <taxon>Bacillaceae</taxon>
        <taxon>Robertmurraya</taxon>
    </lineage>
</organism>
<dbReference type="AlphaFoldDB" id="A0A919WI55"/>
<dbReference type="EMBL" id="BORC01000003">
    <property type="protein sequence ID" value="GIN62157.1"/>
    <property type="molecule type" value="Genomic_DNA"/>
</dbReference>
<dbReference type="RefSeq" id="WP_095314884.1">
    <property type="nucleotide sequence ID" value="NZ_SWLZ01000022.1"/>
</dbReference>
<gene>
    <name evidence="1" type="ORF">J27TS8_21500</name>
</gene>
<dbReference type="OrthoDB" id="1645729at2"/>
<proteinExistence type="predicted"/>
<evidence type="ECO:0000313" key="1">
    <source>
        <dbReference type="EMBL" id="GIN62157.1"/>
    </source>
</evidence>
<dbReference type="Proteomes" id="UP000682111">
    <property type="component" value="Unassembled WGS sequence"/>
</dbReference>
<name>A0A919WI55_9BACI</name>